<gene>
    <name evidence="3" type="ORF">C9I94_00680</name>
</gene>
<evidence type="ECO:0000256" key="1">
    <source>
        <dbReference type="SAM" id="Phobius"/>
    </source>
</evidence>
<feature type="domain" description="DUF1468" evidence="2">
    <location>
        <begin position="22"/>
        <end position="158"/>
    </location>
</feature>
<evidence type="ECO:0000313" key="4">
    <source>
        <dbReference type="Proteomes" id="UP000240481"/>
    </source>
</evidence>
<feature type="transmembrane region" description="Helical" evidence="1">
    <location>
        <begin position="109"/>
        <end position="127"/>
    </location>
</feature>
<dbReference type="InterPro" id="IPR009936">
    <property type="entry name" value="DUF1468"/>
</dbReference>
<sequence length="167" mass="18476">MPTSPSSLHSKSQRQLLSRDRVGALIFLVISLIYGYQSQQIPLFPGDEFEPFTARTLPNLLSIAGVILSLLLVVMAKDDRHSGAITGFNWKLLIGFLVLMAAYGVGLTWLGFLLSTSLFLLGGFLLLGERRKSVLFGASFPFVTAFWLLLTQGLDIYLEPGYIFSAW</sequence>
<organism evidence="3 4">
    <name type="scientific">Photobacterium swingsii</name>
    <dbReference type="NCBI Taxonomy" id="680026"/>
    <lineage>
        <taxon>Bacteria</taxon>
        <taxon>Pseudomonadati</taxon>
        <taxon>Pseudomonadota</taxon>
        <taxon>Gammaproteobacteria</taxon>
        <taxon>Vibrionales</taxon>
        <taxon>Vibrionaceae</taxon>
        <taxon>Photobacterium</taxon>
    </lineage>
</organism>
<protein>
    <submittedName>
        <fullName evidence="3">Tripartite tricarboxylate transporter TctB family protein</fullName>
    </submittedName>
</protein>
<feature type="transmembrane region" description="Helical" evidence="1">
    <location>
        <begin position="57"/>
        <end position="76"/>
    </location>
</feature>
<keyword evidence="4" id="KW-1185">Reference proteome</keyword>
<dbReference type="AlphaFoldDB" id="A0A0J8V925"/>
<dbReference type="EMBL" id="PYLZ01000001">
    <property type="protein sequence ID" value="PSW27191.1"/>
    <property type="molecule type" value="Genomic_DNA"/>
</dbReference>
<comment type="caution">
    <text evidence="3">The sequence shown here is derived from an EMBL/GenBank/DDBJ whole genome shotgun (WGS) entry which is preliminary data.</text>
</comment>
<dbReference type="RefSeq" id="WP_048899785.1">
    <property type="nucleotide sequence ID" value="NZ_AP024852.1"/>
</dbReference>
<feature type="transmembrane region" description="Helical" evidence="1">
    <location>
        <begin position="83"/>
        <end position="103"/>
    </location>
</feature>
<feature type="transmembrane region" description="Helical" evidence="1">
    <location>
        <begin position="134"/>
        <end position="150"/>
    </location>
</feature>
<name>A0A0J8V925_9GAMM</name>
<dbReference type="OrthoDB" id="6214403at2"/>
<dbReference type="Proteomes" id="UP000240481">
    <property type="component" value="Unassembled WGS sequence"/>
</dbReference>
<proteinExistence type="predicted"/>
<keyword evidence="1" id="KW-1133">Transmembrane helix</keyword>
<keyword evidence="1" id="KW-0812">Transmembrane</keyword>
<dbReference type="Pfam" id="PF07331">
    <property type="entry name" value="TctB"/>
    <property type="match status" value="1"/>
</dbReference>
<reference evidence="3 4" key="1">
    <citation type="submission" date="2018-01" db="EMBL/GenBank/DDBJ databases">
        <title>Whole genome sequencing of Histamine producing bacteria.</title>
        <authorList>
            <person name="Butler K."/>
        </authorList>
    </citation>
    <scope>NUCLEOTIDE SEQUENCE [LARGE SCALE GENOMIC DNA]</scope>
    <source>
        <strain evidence="3 4">DSM 24669</strain>
    </source>
</reference>
<keyword evidence="1" id="KW-0472">Membrane</keyword>
<evidence type="ECO:0000259" key="2">
    <source>
        <dbReference type="Pfam" id="PF07331"/>
    </source>
</evidence>
<evidence type="ECO:0000313" key="3">
    <source>
        <dbReference type="EMBL" id="PSW27191.1"/>
    </source>
</evidence>
<feature type="transmembrane region" description="Helical" evidence="1">
    <location>
        <begin position="21"/>
        <end position="37"/>
    </location>
</feature>
<dbReference type="STRING" id="680026.AB733_16335"/>
<accession>A0A0J8V925</accession>